<keyword evidence="3 4" id="KW-0472">Membrane</keyword>
<evidence type="ECO:0000256" key="4">
    <source>
        <dbReference type="SAM" id="Phobius"/>
    </source>
</evidence>
<feature type="transmembrane region" description="Helical" evidence="4">
    <location>
        <begin position="20"/>
        <end position="39"/>
    </location>
</feature>
<dbReference type="Gene3D" id="1.20.1250.20">
    <property type="entry name" value="MFS general substrate transporter like domains"/>
    <property type="match status" value="1"/>
</dbReference>
<evidence type="ECO:0000256" key="2">
    <source>
        <dbReference type="ARBA" id="ARBA00022989"/>
    </source>
</evidence>
<dbReference type="Proteomes" id="UP000243468">
    <property type="component" value="Unassembled WGS sequence"/>
</dbReference>
<keyword evidence="7" id="KW-1185">Reference proteome</keyword>
<dbReference type="GO" id="GO:0022857">
    <property type="term" value="F:transmembrane transporter activity"/>
    <property type="evidence" value="ECO:0007669"/>
    <property type="project" value="InterPro"/>
</dbReference>
<evidence type="ECO:0000256" key="1">
    <source>
        <dbReference type="ARBA" id="ARBA00022692"/>
    </source>
</evidence>
<feature type="transmembrane region" description="Helical" evidence="4">
    <location>
        <begin position="80"/>
        <end position="102"/>
    </location>
</feature>
<dbReference type="SUPFAM" id="SSF103473">
    <property type="entry name" value="MFS general substrate transporter"/>
    <property type="match status" value="1"/>
</dbReference>
<dbReference type="AlphaFoldDB" id="A0A1G6K7Z1"/>
<keyword evidence="2 4" id="KW-1133">Transmembrane helix</keyword>
<accession>A0A1G6K7Z1</accession>
<feature type="domain" description="Major facilitator superfamily (MFS) profile" evidence="5">
    <location>
        <begin position="1"/>
        <end position="111"/>
    </location>
</feature>
<evidence type="ECO:0000313" key="7">
    <source>
        <dbReference type="Proteomes" id="UP000243468"/>
    </source>
</evidence>
<feature type="transmembrane region" description="Helical" evidence="4">
    <location>
        <begin position="51"/>
        <end position="74"/>
    </location>
</feature>
<dbReference type="InterPro" id="IPR011701">
    <property type="entry name" value="MFS"/>
</dbReference>
<dbReference type="STRING" id="1226327.SAMN05421732_104192"/>
<dbReference type="InterPro" id="IPR036259">
    <property type="entry name" value="MFS_trans_sf"/>
</dbReference>
<gene>
    <name evidence="6" type="ORF">SAMN05421732_104192</name>
</gene>
<name>A0A1G6K7Z1_9GAMM</name>
<dbReference type="Pfam" id="PF07690">
    <property type="entry name" value="MFS_1"/>
    <property type="match status" value="1"/>
</dbReference>
<protein>
    <submittedName>
        <fullName evidence="6">Major Facilitator Superfamily protein</fullName>
    </submittedName>
</protein>
<dbReference type="InterPro" id="IPR020846">
    <property type="entry name" value="MFS_dom"/>
</dbReference>
<evidence type="ECO:0000259" key="5">
    <source>
        <dbReference type="PROSITE" id="PS50850"/>
    </source>
</evidence>
<reference evidence="7" key="1">
    <citation type="submission" date="2016-09" db="EMBL/GenBank/DDBJ databases">
        <authorList>
            <person name="Varghese N."/>
            <person name="Submissions S."/>
        </authorList>
    </citation>
    <scope>NUCLEOTIDE SEQUENCE [LARGE SCALE GENOMIC DNA]</scope>
    <source>
        <strain evidence="7">ANC 4667</strain>
    </source>
</reference>
<evidence type="ECO:0000313" key="6">
    <source>
        <dbReference type="EMBL" id="SDC26695.1"/>
    </source>
</evidence>
<sequence>MTAGLLISVLTEHIRIFQYSYILYGIAVACQIPAFTTGAAQNAPKTLQAKVASWCTATQALSFVLGPIVSTGLYQWHKSYPYYFLLCLMLGLMIYFSMQVLLQEKKNIIES</sequence>
<dbReference type="PROSITE" id="PS50850">
    <property type="entry name" value="MFS"/>
    <property type="match status" value="1"/>
</dbReference>
<organism evidence="6 7">
    <name type="scientific">Acinetobacter kookii</name>
    <dbReference type="NCBI Taxonomy" id="1226327"/>
    <lineage>
        <taxon>Bacteria</taxon>
        <taxon>Pseudomonadati</taxon>
        <taxon>Pseudomonadota</taxon>
        <taxon>Gammaproteobacteria</taxon>
        <taxon>Moraxellales</taxon>
        <taxon>Moraxellaceae</taxon>
        <taxon>Acinetobacter</taxon>
    </lineage>
</organism>
<evidence type="ECO:0000256" key="3">
    <source>
        <dbReference type="ARBA" id="ARBA00023136"/>
    </source>
</evidence>
<dbReference type="EMBL" id="FMYO01000004">
    <property type="protein sequence ID" value="SDC26695.1"/>
    <property type="molecule type" value="Genomic_DNA"/>
</dbReference>
<proteinExistence type="predicted"/>
<keyword evidence="1 4" id="KW-0812">Transmembrane</keyword>